<dbReference type="EMBL" id="CM046393">
    <property type="protein sequence ID" value="KAI8550424.1"/>
    <property type="molecule type" value="Genomic_DNA"/>
</dbReference>
<protein>
    <submittedName>
        <fullName evidence="1">Uncharacterized protein</fullName>
    </submittedName>
</protein>
<name>A0ACC0NBG0_RHOML</name>
<accession>A0ACC0NBG0</accession>
<keyword evidence="2" id="KW-1185">Reference proteome</keyword>
<proteinExistence type="predicted"/>
<sequence length="171" mass="19371">MSANERHVDVESIGPNHICIQRIIAQGLSYYFSENPGYIRGMVADFYTNMKVPELGKINEKGARITSKIGRVNVAVDPDVIARALNYERYLASSVNYPGANFASRDVINQALYTNPMEVKCPHVPRKFKEEYRLINLFVHHNLNPRGTENKPAKKEGEMLYAFIEPGNVID</sequence>
<evidence type="ECO:0000313" key="2">
    <source>
        <dbReference type="Proteomes" id="UP001062846"/>
    </source>
</evidence>
<gene>
    <name evidence="1" type="ORF">RHMOL_Rhmol06G0105500</name>
</gene>
<evidence type="ECO:0000313" key="1">
    <source>
        <dbReference type="EMBL" id="KAI8550424.1"/>
    </source>
</evidence>
<comment type="caution">
    <text evidence="1">The sequence shown here is derived from an EMBL/GenBank/DDBJ whole genome shotgun (WGS) entry which is preliminary data.</text>
</comment>
<dbReference type="Proteomes" id="UP001062846">
    <property type="component" value="Chromosome 6"/>
</dbReference>
<organism evidence="1 2">
    <name type="scientific">Rhododendron molle</name>
    <name type="common">Chinese azalea</name>
    <name type="synonym">Azalea mollis</name>
    <dbReference type="NCBI Taxonomy" id="49168"/>
    <lineage>
        <taxon>Eukaryota</taxon>
        <taxon>Viridiplantae</taxon>
        <taxon>Streptophyta</taxon>
        <taxon>Embryophyta</taxon>
        <taxon>Tracheophyta</taxon>
        <taxon>Spermatophyta</taxon>
        <taxon>Magnoliopsida</taxon>
        <taxon>eudicotyledons</taxon>
        <taxon>Gunneridae</taxon>
        <taxon>Pentapetalae</taxon>
        <taxon>asterids</taxon>
        <taxon>Ericales</taxon>
        <taxon>Ericaceae</taxon>
        <taxon>Ericoideae</taxon>
        <taxon>Rhodoreae</taxon>
        <taxon>Rhododendron</taxon>
    </lineage>
</organism>
<reference evidence="1" key="1">
    <citation type="submission" date="2022-02" db="EMBL/GenBank/DDBJ databases">
        <title>Plant Genome Project.</title>
        <authorList>
            <person name="Zhang R.-G."/>
        </authorList>
    </citation>
    <scope>NUCLEOTIDE SEQUENCE</scope>
    <source>
        <strain evidence="1">AT1</strain>
    </source>
</reference>